<reference evidence="2" key="1">
    <citation type="submission" date="2020-08" db="EMBL/GenBank/DDBJ databases">
        <title>Genome sequencing and assembly of the red palm weevil Rhynchophorus ferrugineus.</title>
        <authorList>
            <person name="Dias G.B."/>
            <person name="Bergman C.M."/>
            <person name="Manee M."/>
        </authorList>
    </citation>
    <scope>NUCLEOTIDE SEQUENCE</scope>
    <source>
        <strain evidence="2">AA-2017</strain>
        <tissue evidence="2">Whole larva</tissue>
    </source>
</reference>
<feature type="region of interest" description="Disordered" evidence="1">
    <location>
        <begin position="1"/>
        <end position="48"/>
    </location>
</feature>
<name>A0A834IJG0_RHYFE</name>
<protein>
    <submittedName>
        <fullName evidence="2">Uncharacterized protein</fullName>
    </submittedName>
</protein>
<sequence>MESPHAIVTVTVPSSGGRSRKWARAEKERMRKRKIRKGKGRSSSVSICHGDKEELTDYRHDNRGGTLGLTRGATLISPVASRYLFHVLYARVKILKREPRELDVFNSNP</sequence>
<proteinExistence type="predicted"/>
<gene>
    <name evidence="2" type="ORF">GWI33_003291</name>
</gene>
<dbReference type="AlphaFoldDB" id="A0A834IJG0"/>
<evidence type="ECO:0000256" key="1">
    <source>
        <dbReference type="SAM" id="MobiDB-lite"/>
    </source>
</evidence>
<evidence type="ECO:0000313" key="2">
    <source>
        <dbReference type="EMBL" id="KAF7282077.1"/>
    </source>
</evidence>
<evidence type="ECO:0000313" key="3">
    <source>
        <dbReference type="Proteomes" id="UP000625711"/>
    </source>
</evidence>
<accession>A0A834IJG0</accession>
<dbReference type="EMBL" id="JAACXV010000193">
    <property type="protein sequence ID" value="KAF7282077.1"/>
    <property type="molecule type" value="Genomic_DNA"/>
</dbReference>
<keyword evidence="3" id="KW-1185">Reference proteome</keyword>
<comment type="caution">
    <text evidence="2">The sequence shown here is derived from an EMBL/GenBank/DDBJ whole genome shotgun (WGS) entry which is preliminary data.</text>
</comment>
<dbReference type="Proteomes" id="UP000625711">
    <property type="component" value="Unassembled WGS sequence"/>
</dbReference>
<organism evidence="2 3">
    <name type="scientific">Rhynchophorus ferrugineus</name>
    <name type="common">Red palm weevil</name>
    <name type="synonym">Curculio ferrugineus</name>
    <dbReference type="NCBI Taxonomy" id="354439"/>
    <lineage>
        <taxon>Eukaryota</taxon>
        <taxon>Metazoa</taxon>
        <taxon>Ecdysozoa</taxon>
        <taxon>Arthropoda</taxon>
        <taxon>Hexapoda</taxon>
        <taxon>Insecta</taxon>
        <taxon>Pterygota</taxon>
        <taxon>Neoptera</taxon>
        <taxon>Endopterygota</taxon>
        <taxon>Coleoptera</taxon>
        <taxon>Polyphaga</taxon>
        <taxon>Cucujiformia</taxon>
        <taxon>Curculionidae</taxon>
        <taxon>Dryophthorinae</taxon>
        <taxon>Rhynchophorus</taxon>
    </lineage>
</organism>
<feature type="compositionally biased region" description="Basic residues" evidence="1">
    <location>
        <begin position="30"/>
        <end position="40"/>
    </location>
</feature>